<keyword evidence="2" id="KW-1185">Reference proteome</keyword>
<dbReference type="RefSeq" id="WP_266346394.1">
    <property type="nucleotide sequence ID" value="NZ_JAPKNH010000016.1"/>
</dbReference>
<protein>
    <submittedName>
        <fullName evidence="1">Uncharacterized protein</fullName>
    </submittedName>
</protein>
<sequence length="87" mass="9378">MREEQDNAGQSDQALAQVAAAGLVATKVMDCLLQTLMNKSILLPSEVNDIYRASALLIQQAIPADDHTKKVQELALADLADRLGETD</sequence>
<dbReference type="Proteomes" id="UP001596150">
    <property type="component" value="Unassembled WGS sequence"/>
</dbReference>
<organism evidence="1 2">
    <name type="scientific">Kaistia terrae</name>
    <dbReference type="NCBI Taxonomy" id="537017"/>
    <lineage>
        <taxon>Bacteria</taxon>
        <taxon>Pseudomonadati</taxon>
        <taxon>Pseudomonadota</taxon>
        <taxon>Alphaproteobacteria</taxon>
        <taxon>Hyphomicrobiales</taxon>
        <taxon>Kaistiaceae</taxon>
        <taxon>Kaistia</taxon>
    </lineage>
</organism>
<accession>A0ABW0Q272</accession>
<reference evidence="2" key="1">
    <citation type="journal article" date="2019" name="Int. J. Syst. Evol. Microbiol.">
        <title>The Global Catalogue of Microorganisms (GCM) 10K type strain sequencing project: providing services to taxonomists for standard genome sequencing and annotation.</title>
        <authorList>
            <consortium name="The Broad Institute Genomics Platform"/>
            <consortium name="The Broad Institute Genome Sequencing Center for Infectious Disease"/>
            <person name="Wu L."/>
            <person name="Ma J."/>
        </authorList>
    </citation>
    <scope>NUCLEOTIDE SEQUENCE [LARGE SCALE GENOMIC DNA]</scope>
    <source>
        <strain evidence="2">KACC 12633</strain>
    </source>
</reference>
<name>A0ABW0Q272_9HYPH</name>
<proteinExistence type="predicted"/>
<gene>
    <name evidence="1" type="ORF">ACFPP9_24550</name>
</gene>
<comment type="caution">
    <text evidence="1">The sequence shown here is derived from an EMBL/GenBank/DDBJ whole genome shotgun (WGS) entry which is preliminary data.</text>
</comment>
<dbReference type="EMBL" id="JBHSML010000030">
    <property type="protein sequence ID" value="MFC5518956.1"/>
    <property type="molecule type" value="Genomic_DNA"/>
</dbReference>
<evidence type="ECO:0000313" key="1">
    <source>
        <dbReference type="EMBL" id="MFC5518956.1"/>
    </source>
</evidence>
<evidence type="ECO:0000313" key="2">
    <source>
        <dbReference type="Proteomes" id="UP001596150"/>
    </source>
</evidence>